<organism evidence="3 4">
    <name type="scientific">Reichenbachiella ulvae</name>
    <dbReference type="NCBI Taxonomy" id="2980104"/>
    <lineage>
        <taxon>Bacteria</taxon>
        <taxon>Pseudomonadati</taxon>
        <taxon>Bacteroidota</taxon>
        <taxon>Cytophagia</taxon>
        <taxon>Cytophagales</taxon>
        <taxon>Reichenbachiellaceae</taxon>
        <taxon>Reichenbachiella</taxon>
    </lineage>
</organism>
<dbReference type="EMBL" id="JAOYOD010000001">
    <property type="protein sequence ID" value="MCV9385937.1"/>
    <property type="molecule type" value="Genomic_DNA"/>
</dbReference>
<feature type="domain" description="VanZ-like" evidence="2">
    <location>
        <begin position="36"/>
        <end position="115"/>
    </location>
</feature>
<keyword evidence="1" id="KW-1133">Transmembrane helix</keyword>
<accession>A0ABT3CQN5</accession>
<dbReference type="RefSeq" id="WP_264136719.1">
    <property type="nucleotide sequence ID" value="NZ_JAOYOD010000001.1"/>
</dbReference>
<proteinExistence type="predicted"/>
<feature type="transmembrane region" description="Helical" evidence="1">
    <location>
        <begin position="103"/>
        <end position="121"/>
    </location>
</feature>
<keyword evidence="1" id="KW-0472">Membrane</keyword>
<evidence type="ECO:0000259" key="2">
    <source>
        <dbReference type="Pfam" id="PF04892"/>
    </source>
</evidence>
<dbReference type="Pfam" id="PF04892">
    <property type="entry name" value="VanZ"/>
    <property type="match status" value="1"/>
</dbReference>
<keyword evidence="4" id="KW-1185">Reference proteome</keyword>
<dbReference type="PANTHER" id="PTHR28008">
    <property type="entry name" value="DOMAIN PROTEIN, PUTATIVE (AFU_ORTHOLOGUE AFUA_3G10980)-RELATED"/>
    <property type="match status" value="1"/>
</dbReference>
<evidence type="ECO:0000256" key="1">
    <source>
        <dbReference type="SAM" id="Phobius"/>
    </source>
</evidence>
<comment type="caution">
    <text evidence="3">The sequence shown here is derived from an EMBL/GenBank/DDBJ whole genome shotgun (WGS) entry which is preliminary data.</text>
</comment>
<feature type="transmembrane region" description="Helical" evidence="1">
    <location>
        <begin position="48"/>
        <end position="65"/>
    </location>
</feature>
<evidence type="ECO:0000313" key="4">
    <source>
        <dbReference type="Proteomes" id="UP001300692"/>
    </source>
</evidence>
<evidence type="ECO:0000313" key="3">
    <source>
        <dbReference type="EMBL" id="MCV9385937.1"/>
    </source>
</evidence>
<keyword evidence="1" id="KW-0812">Transmembrane</keyword>
<dbReference type="NCBIfam" id="NF037970">
    <property type="entry name" value="vanZ_1"/>
    <property type="match status" value="1"/>
</dbReference>
<sequence length="143" mass="16632">MKSKITSYFPPLAFFLFILWMVWSADTNHKNFIMDIGHSVPFGDKIGHFLLFGILALLMNTALKFRKTNLKYRTFHLGSLLVFAFAAIEECSQLAFQSRTFDLVDVLFDLLGIGLLSSISFRRYLVYQLRRWVDYLSMSLQVD</sequence>
<dbReference type="PANTHER" id="PTHR28008:SF1">
    <property type="entry name" value="DOMAIN PROTEIN, PUTATIVE (AFU_ORTHOLOGUE AFUA_3G10980)-RELATED"/>
    <property type="match status" value="1"/>
</dbReference>
<gene>
    <name evidence="3" type="ORF">N7U62_04645</name>
</gene>
<reference evidence="3 4" key="1">
    <citation type="submission" date="2022-10" db="EMBL/GenBank/DDBJ databases">
        <title>Comparative genomics and taxonomic characterization of three novel marine species of genus Reichenbachiella exhibiting antioxidant and polysaccharide degradation activities.</title>
        <authorList>
            <person name="Muhammad N."/>
            <person name="Lee Y.-J."/>
            <person name="Ko J."/>
            <person name="Kim S.-G."/>
        </authorList>
    </citation>
    <scope>NUCLEOTIDE SEQUENCE [LARGE SCALE GENOMIC DNA]</scope>
    <source>
        <strain evidence="3 4">ABR2-5</strain>
    </source>
</reference>
<feature type="transmembrane region" description="Helical" evidence="1">
    <location>
        <begin position="77"/>
        <end position="97"/>
    </location>
</feature>
<protein>
    <submittedName>
        <fullName evidence="3">VanZ family protein</fullName>
    </submittedName>
</protein>
<dbReference type="InterPro" id="IPR006976">
    <property type="entry name" value="VanZ-like"/>
</dbReference>
<name>A0ABT3CQN5_9BACT</name>
<dbReference type="Proteomes" id="UP001300692">
    <property type="component" value="Unassembled WGS sequence"/>
</dbReference>